<dbReference type="InterPro" id="IPR011649">
    <property type="entry name" value="KaiB_domain"/>
</dbReference>
<dbReference type="RefSeq" id="WP_128534481.1">
    <property type="nucleotide sequence ID" value="NZ_SBIW01000006.1"/>
</dbReference>
<dbReference type="GO" id="GO:0048511">
    <property type="term" value="P:rhythmic process"/>
    <property type="evidence" value="ECO:0007669"/>
    <property type="project" value="InterPro"/>
</dbReference>
<dbReference type="AlphaFoldDB" id="A0A3S3VLR7"/>
<dbReference type="Gene3D" id="3.40.30.10">
    <property type="entry name" value="Glutaredoxin"/>
    <property type="match status" value="1"/>
</dbReference>
<dbReference type="SMART" id="SM01248">
    <property type="entry name" value="KaiB"/>
    <property type="match status" value="1"/>
</dbReference>
<dbReference type="SUPFAM" id="SSF52833">
    <property type="entry name" value="Thioredoxin-like"/>
    <property type="match status" value="1"/>
</dbReference>
<dbReference type="PANTHER" id="PTHR41709">
    <property type="entry name" value="KAIB-LIKE PROTEIN 1"/>
    <property type="match status" value="1"/>
</dbReference>
<dbReference type="Proteomes" id="UP000286701">
    <property type="component" value="Unassembled WGS sequence"/>
</dbReference>
<reference evidence="2 3" key="1">
    <citation type="submission" date="2019-01" db="EMBL/GenBank/DDBJ databases">
        <title>Mucilaginibacter antarcticum sp. nov., isolated from antarctic soil.</title>
        <authorList>
            <person name="Yan Y.-Q."/>
            <person name="Du Z.-J."/>
        </authorList>
    </citation>
    <scope>NUCLEOTIDE SEQUENCE [LARGE SCALE GENOMIC DNA]</scope>
    <source>
        <strain evidence="2 3">F01003</strain>
    </source>
</reference>
<name>A0A3S3VLR7_9SPHI</name>
<organism evidence="2 3">
    <name type="scientific">Mucilaginibacter gilvus</name>
    <dbReference type="NCBI Taxonomy" id="2305909"/>
    <lineage>
        <taxon>Bacteria</taxon>
        <taxon>Pseudomonadati</taxon>
        <taxon>Bacteroidota</taxon>
        <taxon>Sphingobacteriia</taxon>
        <taxon>Sphingobacteriales</taxon>
        <taxon>Sphingobacteriaceae</taxon>
        <taxon>Mucilaginibacter</taxon>
    </lineage>
</organism>
<dbReference type="OrthoDB" id="5458519at2"/>
<proteinExistence type="predicted"/>
<comment type="caution">
    <text evidence="2">The sequence shown here is derived from an EMBL/GenBank/DDBJ whole genome shotgun (WGS) entry which is preliminary data.</text>
</comment>
<evidence type="ECO:0000259" key="1">
    <source>
        <dbReference type="SMART" id="SM01248"/>
    </source>
</evidence>
<sequence>MANIEKDFTDYEGNTEASAYVLRLFITGASPNSIRAVENLNILCEKYLRSNYELKIVDIHQQPELAQGEDIIALPLLIKKAPGTERRMIGDMSDTNKVLKGLGLPEIS</sequence>
<accession>A0A3S3VLR7</accession>
<dbReference type="InterPro" id="IPR039022">
    <property type="entry name" value="KaiB-like"/>
</dbReference>
<dbReference type="InterPro" id="IPR036249">
    <property type="entry name" value="Thioredoxin-like_sf"/>
</dbReference>
<gene>
    <name evidence="2" type="ORF">EPL05_13415</name>
</gene>
<dbReference type="EMBL" id="SBIW01000006">
    <property type="protein sequence ID" value="RWY51062.1"/>
    <property type="molecule type" value="Genomic_DNA"/>
</dbReference>
<dbReference type="Pfam" id="PF07689">
    <property type="entry name" value="KaiB"/>
    <property type="match status" value="1"/>
</dbReference>
<dbReference type="CDD" id="cd02978">
    <property type="entry name" value="KaiB_like"/>
    <property type="match status" value="1"/>
</dbReference>
<evidence type="ECO:0000313" key="2">
    <source>
        <dbReference type="EMBL" id="RWY51062.1"/>
    </source>
</evidence>
<keyword evidence="3" id="KW-1185">Reference proteome</keyword>
<protein>
    <submittedName>
        <fullName evidence="2">Circadian clock protein KaiB</fullName>
    </submittedName>
</protein>
<dbReference type="PANTHER" id="PTHR41709:SF2">
    <property type="entry name" value="CIRCADIAN CLOCK PROTEIN KAIB2"/>
    <property type="match status" value="1"/>
</dbReference>
<evidence type="ECO:0000313" key="3">
    <source>
        <dbReference type="Proteomes" id="UP000286701"/>
    </source>
</evidence>
<feature type="domain" description="KaiB" evidence="1">
    <location>
        <begin position="23"/>
        <end position="104"/>
    </location>
</feature>